<comment type="pathway">
    <text evidence="8">Amino-sugar metabolism; N-acetylneuraminate degradation; D-fructose 6-phosphate from N-acetylneuraminate: step 4/5.</text>
</comment>
<evidence type="ECO:0000256" key="7">
    <source>
        <dbReference type="ARBA" id="ARBA00047647"/>
    </source>
</evidence>
<evidence type="ECO:0000256" key="4">
    <source>
        <dbReference type="ARBA" id="ARBA00022723"/>
    </source>
</evidence>
<feature type="binding site" evidence="11">
    <location>
        <position position="238"/>
    </location>
    <ligand>
        <name>substrate</name>
    </ligand>
</feature>
<evidence type="ECO:0000256" key="2">
    <source>
        <dbReference type="ARBA" id="ARBA00011899"/>
    </source>
</evidence>
<feature type="active site" description="Proton donor/acceptor" evidence="10">
    <location>
        <position position="285"/>
    </location>
</feature>
<feature type="binding site" evidence="11">
    <location>
        <begin position="319"/>
        <end position="321"/>
    </location>
    <ligand>
        <name>substrate</name>
    </ligand>
</feature>
<feature type="binding site" evidence="11">
    <location>
        <begin position="230"/>
        <end position="231"/>
    </location>
    <ligand>
        <name>substrate</name>
    </ligand>
</feature>
<dbReference type="PANTHER" id="PTHR11113:SF14">
    <property type="entry name" value="N-ACETYLGLUCOSAMINE-6-PHOSPHATE DEACETYLASE"/>
    <property type="match status" value="1"/>
</dbReference>
<gene>
    <name evidence="14" type="ORF">SAMN05443507_11412</name>
</gene>
<dbReference type="RefSeq" id="WP_072874285.1">
    <property type="nucleotide sequence ID" value="NZ_FRAF01000014.1"/>
</dbReference>
<accession>A0A1M6SKV0</accession>
<dbReference type="Gene3D" id="3.20.20.140">
    <property type="entry name" value="Metal-dependent hydrolases"/>
    <property type="match status" value="1"/>
</dbReference>
<dbReference type="SUPFAM" id="SSF51338">
    <property type="entry name" value="Composite domain of metallo-dependent hydrolases"/>
    <property type="match status" value="1"/>
</dbReference>
<protein>
    <recommendedName>
        <fullName evidence="3">N-acetylglucosamine-6-phosphate deacetylase</fullName>
        <ecNumber evidence="2">3.5.1.25</ecNumber>
    </recommendedName>
</protein>
<feature type="binding site" evidence="12">
    <location>
        <position position="140"/>
    </location>
    <ligand>
        <name>Zn(2+)</name>
        <dbReference type="ChEBI" id="CHEBI:29105"/>
    </ligand>
</feature>
<dbReference type="FunFam" id="3.20.20.140:FF:000004">
    <property type="entry name" value="N-acetylglucosamine-6-phosphate deacetylase"/>
    <property type="match status" value="1"/>
</dbReference>
<dbReference type="PIRSF" id="PIRSF038994">
    <property type="entry name" value="NagA"/>
    <property type="match status" value="1"/>
</dbReference>
<dbReference type="InterPro" id="IPR006680">
    <property type="entry name" value="Amidohydro-rel"/>
</dbReference>
<feature type="domain" description="Amidohydrolase-related" evidence="13">
    <location>
        <begin position="59"/>
        <end position="378"/>
    </location>
</feature>
<comment type="catalytic activity">
    <reaction evidence="7">
        <text>N-acetyl-D-glucosamine 6-phosphate + H2O = D-glucosamine 6-phosphate + acetate</text>
        <dbReference type="Rhea" id="RHEA:22936"/>
        <dbReference type="ChEBI" id="CHEBI:15377"/>
        <dbReference type="ChEBI" id="CHEBI:30089"/>
        <dbReference type="ChEBI" id="CHEBI:57513"/>
        <dbReference type="ChEBI" id="CHEBI:58725"/>
        <dbReference type="EC" id="3.5.1.25"/>
    </reaction>
</comment>
<dbReference type="InterPro" id="IPR003764">
    <property type="entry name" value="GlcNAc_6-P_deAcase"/>
</dbReference>
<keyword evidence="6 9" id="KW-0119">Carbohydrate metabolism</keyword>
<dbReference type="GO" id="GO:0046872">
    <property type="term" value="F:metal ion binding"/>
    <property type="evidence" value="ECO:0007669"/>
    <property type="project" value="UniProtKB-KW"/>
</dbReference>
<dbReference type="GO" id="GO:0008448">
    <property type="term" value="F:N-acetylglucosamine-6-phosphate deacetylase activity"/>
    <property type="evidence" value="ECO:0007669"/>
    <property type="project" value="UniProtKB-EC"/>
</dbReference>
<evidence type="ECO:0000256" key="5">
    <source>
        <dbReference type="ARBA" id="ARBA00022801"/>
    </source>
</evidence>
<dbReference type="STRING" id="1830138.SAMN05443507_11412"/>
<reference evidence="15" key="1">
    <citation type="submission" date="2016-11" db="EMBL/GenBank/DDBJ databases">
        <authorList>
            <person name="Varghese N."/>
            <person name="Submissions S."/>
        </authorList>
    </citation>
    <scope>NUCLEOTIDE SEQUENCE [LARGE SCALE GENOMIC DNA]</scope>
    <source>
        <strain evidence="15">USBA-503</strain>
    </source>
</reference>
<evidence type="ECO:0000256" key="1">
    <source>
        <dbReference type="ARBA" id="ARBA00010716"/>
    </source>
</evidence>
<proteinExistence type="inferred from homology"/>
<keyword evidence="5 9" id="KW-0378">Hydrolase</keyword>
<evidence type="ECO:0000256" key="10">
    <source>
        <dbReference type="PIRSR" id="PIRSR038994-1"/>
    </source>
</evidence>
<dbReference type="SUPFAM" id="SSF51556">
    <property type="entry name" value="Metallo-dependent hydrolases"/>
    <property type="match status" value="1"/>
</dbReference>
<feature type="binding site" evidence="12">
    <location>
        <position position="206"/>
    </location>
    <ligand>
        <name>Zn(2+)</name>
        <dbReference type="ChEBI" id="CHEBI:29105"/>
    </ligand>
</feature>
<keyword evidence="15" id="KW-1185">Reference proteome</keyword>
<dbReference type="Proteomes" id="UP000184016">
    <property type="component" value="Unassembled WGS sequence"/>
</dbReference>
<dbReference type="GO" id="GO:0006046">
    <property type="term" value="P:N-acetylglucosamine catabolic process"/>
    <property type="evidence" value="ECO:0007669"/>
    <property type="project" value="TreeGrafter"/>
</dbReference>
<dbReference type="NCBIfam" id="TIGR00221">
    <property type="entry name" value="nagA"/>
    <property type="match status" value="1"/>
</dbReference>
<comment type="cofactor">
    <cofactor evidence="12">
        <name>a divalent metal cation</name>
        <dbReference type="ChEBI" id="CHEBI:60240"/>
    </cofactor>
    <text evidence="12">Binds 1 divalent metal cation per subunit.</text>
</comment>
<dbReference type="Pfam" id="PF01979">
    <property type="entry name" value="Amidohydro_1"/>
    <property type="match status" value="1"/>
</dbReference>
<evidence type="ECO:0000256" key="12">
    <source>
        <dbReference type="PIRSR" id="PIRSR038994-3"/>
    </source>
</evidence>
<evidence type="ECO:0000259" key="13">
    <source>
        <dbReference type="Pfam" id="PF01979"/>
    </source>
</evidence>
<dbReference type="EMBL" id="FRAF01000014">
    <property type="protein sequence ID" value="SHK45280.1"/>
    <property type="molecule type" value="Genomic_DNA"/>
</dbReference>
<dbReference type="Gene3D" id="2.30.40.10">
    <property type="entry name" value="Urease, subunit C, domain 1"/>
    <property type="match status" value="1"/>
</dbReference>
<evidence type="ECO:0000256" key="6">
    <source>
        <dbReference type="ARBA" id="ARBA00023277"/>
    </source>
</evidence>
<evidence type="ECO:0000256" key="9">
    <source>
        <dbReference type="PIRNR" id="PIRNR038994"/>
    </source>
</evidence>
<feature type="binding site" evidence="12">
    <location>
        <position position="227"/>
    </location>
    <ligand>
        <name>Zn(2+)</name>
        <dbReference type="ChEBI" id="CHEBI:29105"/>
    </ligand>
</feature>
<dbReference type="CDD" id="cd00854">
    <property type="entry name" value="NagA"/>
    <property type="match status" value="1"/>
</dbReference>
<name>A0A1M6SKV0_9BACL</name>
<evidence type="ECO:0000256" key="11">
    <source>
        <dbReference type="PIRSR" id="PIRSR038994-2"/>
    </source>
</evidence>
<sequence>MIGDSLLLINARIVGEDKILDPGWMHVTEGVIGELGHGAPPNELFSGLAYHQVDARGQWVVPGFIDMHVHGANGADVMDGTSSAIEKIGQFHIQHGTTGWLPTTLTAPIEALEKSIQASGIAQQTAWRSGSAQVLGVHLEGPFLSPSKMGAQNPVFVQPPNISIMKRLLETVPGLVRKVTLAPEQPGALQLIQFLREEKVIVSIGHTVASYEETIKAFEAGATHATHVFNAMNSIHHREPGAVGACLLSQNVICELIADGHHVHPEVLKLVMRLKGKDGVILITDAIGATGKPDGVYQLGGMNIVVKQGISTLQDSQSLAGSTLTMDEAIRNMMIQVGVTLFEAIQMASLTPARELGLDHRKGVLAVGHDADFVLLDESLLASETYILGRRLYRRS</sequence>
<dbReference type="InterPro" id="IPR032466">
    <property type="entry name" value="Metal_Hydrolase"/>
</dbReference>
<dbReference type="AlphaFoldDB" id="A0A1M6SKV0"/>
<organism evidence="14 15">
    <name type="scientific">Alicyclobacillus tolerans</name>
    <dbReference type="NCBI Taxonomy" id="90970"/>
    <lineage>
        <taxon>Bacteria</taxon>
        <taxon>Bacillati</taxon>
        <taxon>Bacillota</taxon>
        <taxon>Bacilli</taxon>
        <taxon>Bacillales</taxon>
        <taxon>Alicyclobacillaceae</taxon>
        <taxon>Alicyclobacillus</taxon>
    </lineage>
</organism>
<dbReference type="InterPro" id="IPR011059">
    <property type="entry name" value="Metal-dep_hydrolase_composite"/>
</dbReference>
<comment type="similarity">
    <text evidence="1 9">Belongs to the metallo-dependent hydrolases superfamily. NagA family.</text>
</comment>
<keyword evidence="4 12" id="KW-0479">Metal-binding</keyword>
<evidence type="ECO:0000313" key="15">
    <source>
        <dbReference type="Proteomes" id="UP000184016"/>
    </source>
</evidence>
<evidence type="ECO:0000256" key="8">
    <source>
        <dbReference type="ARBA" id="ARBA00060590"/>
    </source>
</evidence>
<dbReference type="PANTHER" id="PTHR11113">
    <property type="entry name" value="N-ACETYLGLUCOSAMINE-6-PHOSPHATE DEACETYLASE"/>
    <property type="match status" value="1"/>
</dbReference>
<feature type="binding site" evidence="11">
    <location>
        <position position="262"/>
    </location>
    <ligand>
        <name>substrate</name>
    </ligand>
</feature>
<dbReference type="EC" id="3.5.1.25" evidence="2"/>
<evidence type="ECO:0000256" key="3">
    <source>
        <dbReference type="ARBA" id="ARBA00018029"/>
    </source>
</evidence>
<evidence type="ECO:0000313" key="14">
    <source>
        <dbReference type="EMBL" id="SHK45280.1"/>
    </source>
</evidence>
<feature type="binding site" evidence="11">
    <location>
        <position position="151"/>
    </location>
    <ligand>
        <name>substrate</name>
    </ligand>
</feature>